<dbReference type="Gene3D" id="3.30.420.10">
    <property type="entry name" value="Ribonuclease H-like superfamily/Ribonuclease H"/>
    <property type="match status" value="1"/>
</dbReference>
<dbReference type="Pfam" id="PF13683">
    <property type="entry name" value="rve_3"/>
    <property type="match status" value="1"/>
</dbReference>
<feature type="region of interest" description="Disordered" evidence="1">
    <location>
        <begin position="51"/>
        <end position="73"/>
    </location>
</feature>
<dbReference type="PANTHER" id="PTHR35004:SF6">
    <property type="entry name" value="TRANSPOSASE"/>
    <property type="match status" value="1"/>
</dbReference>
<dbReference type="PANTHER" id="PTHR35004">
    <property type="entry name" value="TRANSPOSASE RV3428C-RELATED"/>
    <property type="match status" value="1"/>
</dbReference>
<reference evidence="4" key="1">
    <citation type="journal article" date="2019" name="Int. J. Syst. Evol. Microbiol.">
        <title>The Global Catalogue of Microorganisms (GCM) 10K type strain sequencing project: providing services to taxonomists for standard genome sequencing and annotation.</title>
        <authorList>
            <consortium name="The Broad Institute Genomics Platform"/>
            <consortium name="The Broad Institute Genome Sequencing Center for Infectious Disease"/>
            <person name="Wu L."/>
            <person name="Ma J."/>
        </authorList>
    </citation>
    <scope>NUCLEOTIDE SEQUENCE [LARGE SCALE GENOMIC DNA]</scope>
    <source>
        <strain evidence="4">NBRC 108894</strain>
    </source>
</reference>
<dbReference type="InterPro" id="IPR036397">
    <property type="entry name" value="RNaseH_sf"/>
</dbReference>
<dbReference type="NCBIfam" id="NF033577">
    <property type="entry name" value="transpos_IS481"/>
    <property type="match status" value="1"/>
</dbReference>
<dbReference type="EMBL" id="BSVB01000001">
    <property type="protein sequence ID" value="GMA93910.1"/>
    <property type="molecule type" value="Genomic_DNA"/>
</dbReference>
<proteinExistence type="predicted"/>
<protein>
    <recommendedName>
        <fullName evidence="2">Integrase catalytic domain-containing protein</fullName>
    </recommendedName>
</protein>
<keyword evidence="4" id="KW-1185">Reference proteome</keyword>
<evidence type="ECO:0000259" key="2">
    <source>
        <dbReference type="PROSITE" id="PS50994"/>
    </source>
</evidence>
<sequence length="220" mass="25129">MLERYRMPLLHHVDQSTGLPVRRERLTRYEKVAPGELVHVDIKKLGRIPDGGGHRVVGRQQGKRHNDGHGRGGRGYSFLHHAVDDHSRLAYSEIHTDERKETAAGFWIRAAAFFAAAGIRVQAVMTDNGSCYRSRAFAAALGDIKHRRTRPYRPQTNGKVERFNRTLATEWAYAKPYTSDEARAADYDRWLHFYNHHRPHTGIGGQTPAARVHNLTRNYS</sequence>
<feature type="domain" description="Integrase catalytic" evidence="2">
    <location>
        <begin position="30"/>
        <end position="216"/>
    </location>
</feature>
<evidence type="ECO:0000313" key="4">
    <source>
        <dbReference type="Proteomes" id="UP001157034"/>
    </source>
</evidence>
<evidence type="ECO:0000313" key="3">
    <source>
        <dbReference type="EMBL" id="GMA93910.1"/>
    </source>
</evidence>
<dbReference type="Proteomes" id="UP001157034">
    <property type="component" value="Unassembled WGS sequence"/>
</dbReference>
<dbReference type="InterPro" id="IPR012337">
    <property type="entry name" value="RNaseH-like_sf"/>
</dbReference>
<gene>
    <name evidence="3" type="ORF">GCM10025881_07340</name>
</gene>
<name>A0ABQ6K4A3_9MICO</name>
<organism evidence="3 4">
    <name type="scientific">Pseudolysinimonas kribbensis</name>
    <dbReference type="NCBI Taxonomy" id="433641"/>
    <lineage>
        <taxon>Bacteria</taxon>
        <taxon>Bacillati</taxon>
        <taxon>Actinomycetota</taxon>
        <taxon>Actinomycetes</taxon>
        <taxon>Micrococcales</taxon>
        <taxon>Microbacteriaceae</taxon>
        <taxon>Pseudolysinimonas</taxon>
    </lineage>
</organism>
<dbReference type="PROSITE" id="PS50994">
    <property type="entry name" value="INTEGRASE"/>
    <property type="match status" value="1"/>
</dbReference>
<dbReference type="InterPro" id="IPR047656">
    <property type="entry name" value="IS481-like_transpos"/>
</dbReference>
<dbReference type="SUPFAM" id="SSF53098">
    <property type="entry name" value="Ribonuclease H-like"/>
    <property type="match status" value="1"/>
</dbReference>
<accession>A0ABQ6K4A3</accession>
<evidence type="ECO:0000256" key="1">
    <source>
        <dbReference type="SAM" id="MobiDB-lite"/>
    </source>
</evidence>
<comment type="caution">
    <text evidence="3">The sequence shown here is derived from an EMBL/GenBank/DDBJ whole genome shotgun (WGS) entry which is preliminary data.</text>
</comment>
<dbReference type="InterPro" id="IPR001584">
    <property type="entry name" value="Integrase_cat-core"/>
</dbReference>